<evidence type="ECO:0000313" key="7">
    <source>
        <dbReference type="EMBL" id="QKG70237.1"/>
    </source>
</evidence>
<proteinExistence type="predicted"/>
<dbReference type="InterPro" id="IPR051929">
    <property type="entry name" value="VirAsm_ModProt"/>
</dbReference>
<dbReference type="EMBL" id="CP053921">
    <property type="protein sequence ID" value="QKG70237.1"/>
    <property type="molecule type" value="Genomic_DNA"/>
</dbReference>
<gene>
    <name evidence="7" type="ORF">HQR01_01980</name>
</gene>
<dbReference type="InterPro" id="IPR000555">
    <property type="entry name" value="JAMM/MPN+_dom"/>
</dbReference>
<evidence type="ECO:0000256" key="1">
    <source>
        <dbReference type="ARBA" id="ARBA00022670"/>
    </source>
</evidence>
<organism evidence="7 8">
    <name type="scientific">Erythrobacter mangrovi</name>
    <dbReference type="NCBI Taxonomy" id="2739433"/>
    <lineage>
        <taxon>Bacteria</taxon>
        <taxon>Pseudomonadati</taxon>
        <taxon>Pseudomonadota</taxon>
        <taxon>Alphaproteobacteria</taxon>
        <taxon>Sphingomonadales</taxon>
        <taxon>Erythrobacteraceae</taxon>
        <taxon>Erythrobacter/Porphyrobacter group</taxon>
        <taxon>Erythrobacter</taxon>
    </lineage>
</organism>
<dbReference type="SMART" id="SM00232">
    <property type="entry name" value="JAB_MPN"/>
    <property type="match status" value="1"/>
</dbReference>
<dbReference type="AlphaFoldDB" id="A0A7D4ASN4"/>
<dbReference type="GO" id="GO:0008270">
    <property type="term" value="F:zinc ion binding"/>
    <property type="evidence" value="ECO:0007669"/>
    <property type="project" value="TreeGrafter"/>
</dbReference>
<keyword evidence="5" id="KW-0482">Metalloprotease</keyword>
<dbReference type="Gene3D" id="3.40.140.10">
    <property type="entry name" value="Cytidine Deaminase, domain 2"/>
    <property type="match status" value="1"/>
</dbReference>
<dbReference type="PANTHER" id="PTHR34858">
    <property type="entry name" value="CYSO-CYSTEINE PEPTIDASE"/>
    <property type="match status" value="1"/>
</dbReference>
<keyword evidence="2" id="KW-0479">Metal-binding</keyword>
<dbReference type="Proteomes" id="UP000504693">
    <property type="component" value="Chromosome"/>
</dbReference>
<dbReference type="InterPro" id="IPR028090">
    <property type="entry name" value="JAB_dom_prok"/>
</dbReference>
<dbReference type="GO" id="GO:0008235">
    <property type="term" value="F:metalloexopeptidase activity"/>
    <property type="evidence" value="ECO:0007669"/>
    <property type="project" value="TreeGrafter"/>
</dbReference>
<dbReference type="GO" id="GO:0006508">
    <property type="term" value="P:proteolysis"/>
    <property type="evidence" value="ECO:0007669"/>
    <property type="project" value="UniProtKB-KW"/>
</dbReference>
<dbReference type="InterPro" id="IPR037518">
    <property type="entry name" value="MPN"/>
</dbReference>
<sequence>MALEVSSVVIDRLLVEAERSHPNECCGLLFGATDRIESSAPAANVHASPQSHFEIDPQALVDAHRAARNGGLRLVGYYHSHPNGIAEPSATDREMAAGDGMVWAIVAAGRVTFWRSGDAGFAPLPYEACPR</sequence>
<protein>
    <submittedName>
        <fullName evidence="7">M67 family metallopeptidase</fullName>
    </submittedName>
</protein>
<evidence type="ECO:0000256" key="3">
    <source>
        <dbReference type="ARBA" id="ARBA00022801"/>
    </source>
</evidence>
<keyword evidence="1" id="KW-0645">Protease</keyword>
<dbReference type="KEGG" id="emv:HQR01_01980"/>
<dbReference type="PROSITE" id="PS50249">
    <property type="entry name" value="MPN"/>
    <property type="match status" value="1"/>
</dbReference>
<evidence type="ECO:0000259" key="6">
    <source>
        <dbReference type="PROSITE" id="PS50249"/>
    </source>
</evidence>
<keyword evidence="3" id="KW-0378">Hydrolase</keyword>
<evidence type="ECO:0000313" key="8">
    <source>
        <dbReference type="Proteomes" id="UP000504693"/>
    </source>
</evidence>
<feature type="domain" description="MPN" evidence="6">
    <location>
        <begin position="3"/>
        <end position="131"/>
    </location>
</feature>
<name>A0A7D4ASN4_9SPHN</name>
<keyword evidence="4" id="KW-0862">Zinc</keyword>
<dbReference type="RefSeq" id="WP_173212122.1">
    <property type="nucleotide sequence ID" value="NZ_CP053921.1"/>
</dbReference>
<dbReference type="PANTHER" id="PTHR34858:SF1">
    <property type="entry name" value="CYSO-CYSTEINE PEPTIDASE"/>
    <property type="match status" value="1"/>
</dbReference>
<dbReference type="Pfam" id="PF14464">
    <property type="entry name" value="Prok-JAB"/>
    <property type="match status" value="1"/>
</dbReference>
<reference evidence="7 8" key="1">
    <citation type="submission" date="2020-05" db="EMBL/GenBank/DDBJ databases">
        <title>Erythrobacter mangrovi sp. nov., isolated from rhizosphere soil of mangrove plant (Kandelia candel).</title>
        <authorList>
            <person name="Ye Y.H."/>
        </authorList>
    </citation>
    <scope>NUCLEOTIDE SEQUENCE [LARGE SCALE GENOMIC DNA]</scope>
    <source>
        <strain evidence="7 8">EB310</strain>
    </source>
</reference>
<dbReference type="CDD" id="cd08070">
    <property type="entry name" value="MPN_like"/>
    <property type="match status" value="1"/>
</dbReference>
<evidence type="ECO:0000256" key="4">
    <source>
        <dbReference type="ARBA" id="ARBA00022833"/>
    </source>
</evidence>
<accession>A0A7D4ASN4</accession>
<keyword evidence="8" id="KW-1185">Reference proteome</keyword>
<dbReference type="SUPFAM" id="SSF102712">
    <property type="entry name" value="JAB1/MPN domain"/>
    <property type="match status" value="1"/>
</dbReference>
<evidence type="ECO:0000256" key="2">
    <source>
        <dbReference type="ARBA" id="ARBA00022723"/>
    </source>
</evidence>
<evidence type="ECO:0000256" key="5">
    <source>
        <dbReference type="ARBA" id="ARBA00023049"/>
    </source>
</evidence>